<reference evidence="1 2" key="1">
    <citation type="submission" date="2019-02" db="EMBL/GenBank/DDBJ databases">
        <title>Deep-cultivation of Planctomycetes and their phenomic and genomic characterization uncovers novel biology.</title>
        <authorList>
            <person name="Wiegand S."/>
            <person name="Jogler M."/>
            <person name="Boedeker C."/>
            <person name="Pinto D."/>
            <person name="Vollmers J."/>
            <person name="Rivas-Marin E."/>
            <person name="Kohn T."/>
            <person name="Peeters S.H."/>
            <person name="Heuer A."/>
            <person name="Rast P."/>
            <person name="Oberbeckmann S."/>
            <person name="Bunk B."/>
            <person name="Jeske O."/>
            <person name="Meyerdierks A."/>
            <person name="Storesund J.E."/>
            <person name="Kallscheuer N."/>
            <person name="Luecker S."/>
            <person name="Lage O.M."/>
            <person name="Pohl T."/>
            <person name="Merkel B.J."/>
            <person name="Hornburger P."/>
            <person name="Mueller R.-W."/>
            <person name="Bruemmer F."/>
            <person name="Labrenz M."/>
            <person name="Spormann A.M."/>
            <person name="Op Den Camp H."/>
            <person name="Overmann J."/>
            <person name="Amann R."/>
            <person name="Jetten M.S.M."/>
            <person name="Mascher T."/>
            <person name="Medema M.H."/>
            <person name="Devos D.P."/>
            <person name="Kaster A.-K."/>
            <person name="Ovreas L."/>
            <person name="Rohde M."/>
            <person name="Galperin M.Y."/>
            <person name="Jogler C."/>
        </authorList>
    </citation>
    <scope>NUCLEOTIDE SEQUENCE [LARGE SCALE GENOMIC DNA]</scope>
    <source>
        <strain evidence="1 2">Pla52o</strain>
    </source>
</reference>
<organism evidence="1 2">
    <name type="scientific">Novipirellula galeiformis</name>
    <dbReference type="NCBI Taxonomy" id="2528004"/>
    <lineage>
        <taxon>Bacteria</taxon>
        <taxon>Pseudomonadati</taxon>
        <taxon>Planctomycetota</taxon>
        <taxon>Planctomycetia</taxon>
        <taxon>Pirellulales</taxon>
        <taxon>Pirellulaceae</taxon>
        <taxon>Novipirellula</taxon>
    </lineage>
</organism>
<proteinExistence type="predicted"/>
<name>A0A5C6C2A1_9BACT</name>
<dbReference type="RefSeq" id="WP_146596843.1">
    <property type="nucleotide sequence ID" value="NZ_SJPT01000010.1"/>
</dbReference>
<dbReference type="Proteomes" id="UP000316304">
    <property type="component" value="Unassembled WGS sequence"/>
</dbReference>
<keyword evidence="2" id="KW-1185">Reference proteome</keyword>
<accession>A0A5C6C2A1</accession>
<dbReference type="EMBL" id="SJPT01000010">
    <property type="protein sequence ID" value="TWU17636.1"/>
    <property type="molecule type" value="Genomic_DNA"/>
</dbReference>
<comment type="caution">
    <text evidence="1">The sequence shown here is derived from an EMBL/GenBank/DDBJ whole genome shotgun (WGS) entry which is preliminary data.</text>
</comment>
<evidence type="ECO:0000313" key="2">
    <source>
        <dbReference type="Proteomes" id="UP000316304"/>
    </source>
</evidence>
<evidence type="ECO:0000313" key="1">
    <source>
        <dbReference type="EMBL" id="TWU17636.1"/>
    </source>
</evidence>
<protein>
    <submittedName>
        <fullName evidence="1">Uncharacterized protein</fullName>
    </submittedName>
</protein>
<sequence>MAKQQRDREDLLRDGHQMTSRGETTIDAIAVTVGFRAGGQASLYCGADPVFQFNAQHQLRRVYFANERFAAESGRLVRLDREQLGGKVQFVRCEVPPTDVQAILASLRGWIDILRAAASSDGTAWRVADEPSERFIVQLREWMDRLPQSIAIAAGPGA</sequence>
<gene>
    <name evidence="1" type="ORF">Pla52o_48510</name>
</gene>
<dbReference type="AlphaFoldDB" id="A0A5C6C2A1"/>
<dbReference type="OrthoDB" id="286365at2"/>